<keyword evidence="3" id="KW-0547">Nucleotide-binding</keyword>
<dbReference type="SMART" id="SM00382">
    <property type="entry name" value="AAA"/>
    <property type="match status" value="1"/>
</dbReference>
<evidence type="ECO:0000256" key="4">
    <source>
        <dbReference type="ARBA" id="ARBA00022840"/>
    </source>
</evidence>
<dbReference type="Gene3D" id="3.40.50.300">
    <property type="entry name" value="P-loop containing nucleotide triphosphate hydrolases"/>
    <property type="match status" value="2"/>
</dbReference>
<reference evidence="6" key="1">
    <citation type="submission" date="2018-05" db="EMBL/GenBank/DDBJ databases">
        <authorList>
            <person name="Lanie J.A."/>
            <person name="Ng W.-L."/>
            <person name="Kazmierczak K.M."/>
            <person name="Andrzejewski T.M."/>
            <person name="Davidsen T.M."/>
            <person name="Wayne K.J."/>
            <person name="Tettelin H."/>
            <person name="Glass J.I."/>
            <person name="Rusch D."/>
            <person name="Podicherti R."/>
            <person name="Tsui H.-C.T."/>
            <person name="Winkler M.E."/>
        </authorList>
    </citation>
    <scope>NUCLEOTIDE SEQUENCE</scope>
</reference>
<dbReference type="AlphaFoldDB" id="A0A382XHJ6"/>
<evidence type="ECO:0000256" key="1">
    <source>
        <dbReference type="ARBA" id="ARBA00005417"/>
    </source>
</evidence>
<comment type="similarity">
    <text evidence="1">Belongs to the ABC transporter superfamily.</text>
</comment>
<accession>A0A382XHJ6</accession>
<dbReference type="InterPro" id="IPR027417">
    <property type="entry name" value="P-loop_NTPase"/>
</dbReference>
<dbReference type="InterPro" id="IPR013563">
    <property type="entry name" value="Oligopep_ABC_C"/>
</dbReference>
<dbReference type="EMBL" id="UINC01167410">
    <property type="protein sequence ID" value="SVD69911.1"/>
    <property type="molecule type" value="Genomic_DNA"/>
</dbReference>
<evidence type="ECO:0000313" key="6">
    <source>
        <dbReference type="EMBL" id="SVD69911.1"/>
    </source>
</evidence>
<keyword evidence="4" id="KW-0067">ATP-binding</keyword>
<dbReference type="Pfam" id="PF08352">
    <property type="entry name" value="oligo_HPY"/>
    <property type="match status" value="1"/>
</dbReference>
<evidence type="ECO:0000256" key="3">
    <source>
        <dbReference type="ARBA" id="ARBA00022741"/>
    </source>
</evidence>
<proteinExistence type="inferred from homology"/>
<dbReference type="Pfam" id="PF00005">
    <property type="entry name" value="ABC_tran"/>
    <property type="match status" value="1"/>
</dbReference>
<dbReference type="GO" id="GO:0015833">
    <property type="term" value="P:peptide transport"/>
    <property type="evidence" value="ECO:0007669"/>
    <property type="project" value="InterPro"/>
</dbReference>
<gene>
    <name evidence="6" type="ORF">METZ01_LOCUS422765</name>
</gene>
<sequence>GLAQDLLCSPAHPYTQALIDAIPNPDRELGRVIPLSGLMPQLSTPPVSCSFAARCKFSDQQCQSEMPKLTSHSGGSAVRCFHPEMLGTMGAGVGLVTDSRQANGKQRTVDLRDSEPLVRLKQVDVAYRSRLGRSRKPVLHEINLTFNRGETVGIVGESGCGKSTLARTIMGLIPPIRGEIWFDQINLRTQSRSDLRRLRRRMQLVFQDALDSLNPRLPVVDIVTDPLQLLELTRDEKNIAVDQVLDQVSLDPSFKPRLPQELSGGQAQRVG</sequence>
<name>A0A382XHJ6_9ZZZZ</name>
<dbReference type="SUPFAM" id="SSF52540">
    <property type="entry name" value="P-loop containing nucleoside triphosphate hydrolases"/>
    <property type="match status" value="1"/>
</dbReference>
<evidence type="ECO:0000259" key="5">
    <source>
        <dbReference type="SMART" id="SM00382"/>
    </source>
</evidence>
<feature type="domain" description="AAA+ ATPase" evidence="5">
    <location>
        <begin position="148"/>
        <end position="245"/>
    </location>
</feature>
<keyword evidence="2" id="KW-0813">Transport</keyword>
<protein>
    <recommendedName>
        <fullName evidence="5">AAA+ ATPase domain-containing protein</fullName>
    </recommendedName>
</protein>
<dbReference type="GO" id="GO:0055085">
    <property type="term" value="P:transmembrane transport"/>
    <property type="evidence" value="ECO:0007669"/>
    <property type="project" value="UniProtKB-ARBA"/>
</dbReference>
<dbReference type="PANTHER" id="PTHR43776">
    <property type="entry name" value="TRANSPORT ATP-BINDING PROTEIN"/>
    <property type="match status" value="1"/>
</dbReference>
<organism evidence="6">
    <name type="scientific">marine metagenome</name>
    <dbReference type="NCBI Taxonomy" id="408172"/>
    <lineage>
        <taxon>unclassified sequences</taxon>
        <taxon>metagenomes</taxon>
        <taxon>ecological metagenomes</taxon>
    </lineage>
</organism>
<dbReference type="InterPro" id="IPR050319">
    <property type="entry name" value="ABC_transp_ATP-bind"/>
</dbReference>
<dbReference type="GO" id="GO:0005524">
    <property type="term" value="F:ATP binding"/>
    <property type="evidence" value="ECO:0007669"/>
    <property type="project" value="UniProtKB-KW"/>
</dbReference>
<dbReference type="InterPro" id="IPR003439">
    <property type="entry name" value="ABC_transporter-like_ATP-bd"/>
</dbReference>
<dbReference type="PANTHER" id="PTHR43776:SF7">
    <property type="entry name" value="D,D-DIPEPTIDE TRANSPORT ATP-BINDING PROTEIN DDPF-RELATED"/>
    <property type="match status" value="1"/>
</dbReference>
<feature type="non-terminal residue" evidence="6">
    <location>
        <position position="1"/>
    </location>
</feature>
<evidence type="ECO:0000256" key="2">
    <source>
        <dbReference type="ARBA" id="ARBA00022448"/>
    </source>
</evidence>
<dbReference type="GO" id="GO:0016887">
    <property type="term" value="F:ATP hydrolysis activity"/>
    <property type="evidence" value="ECO:0007669"/>
    <property type="project" value="InterPro"/>
</dbReference>
<feature type="non-terminal residue" evidence="6">
    <location>
        <position position="271"/>
    </location>
</feature>
<dbReference type="NCBIfam" id="TIGR01727">
    <property type="entry name" value="oligo_HPY"/>
    <property type="match status" value="1"/>
</dbReference>
<dbReference type="InterPro" id="IPR003593">
    <property type="entry name" value="AAA+_ATPase"/>
</dbReference>